<protein>
    <submittedName>
        <fullName evidence="1">Uncharacterized protein</fullName>
    </submittedName>
</protein>
<evidence type="ECO:0000313" key="2">
    <source>
        <dbReference type="Proteomes" id="UP000603453"/>
    </source>
</evidence>
<gene>
    <name evidence="1" type="ORF">INT47_006685</name>
</gene>
<sequence>MSNYTTSPVEGAHAALKWNKKQIKNAALVRKDITIEPESIERRWFIQDIEPVSKANETDHSESTIPVGMRFDYLIINTR</sequence>
<dbReference type="Proteomes" id="UP000603453">
    <property type="component" value="Unassembled WGS sequence"/>
</dbReference>
<keyword evidence="2" id="KW-1185">Reference proteome</keyword>
<reference evidence="1" key="1">
    <citation type="submission" date="2020-12" db="EMBL/GenBank/DDBJ databases">
        <title>Metabolic potential, ecology and presence of endohyphal bacteria is reflected in genomic diversity of Mucoromycotina.</title>
        <authorList>
            <person name="Muszewska A."/>
            <person name="Okrasinska A."/>
            <person name="Steczkiewicz K."/>
            <person name="Drgas O."/>
            <person name="Orlowska M."/>
            <person name="Perlinska-Lenart U."/>
            <person name="Aleksandrzak-Piekarczyk T."/>
            <person name="Szatraj K."/>
            <person name="Zielenkiewicz U."/>
            <person name="Pilsyk S."/>
            <person name="Malc E."/>
            <person name="Mieczkowski P."/>
            <person name="Kruszewska J.S."/>
            <person name="Biernat P."/>
            <person name="Pawlowska J."/>
        </authorList>
    </citation>
    <scope>NUCLEOTIDE SEQUENCE</scope>
    <source>
        <strain evidence="1">WA0000017839</strain>
    </source>
</reference>
<dbReference type="AlphaFoldDB" id="A0A8H7QSJ2"/>
<comment type="caution">
    <text evidence="1">The sequence shown here is derived from an EMBL/GenBank/DDBJ whole genome shotgun (WGS) entry which is preliminary data.</text>
</comment>
<name>A0A8H7QSJ2_9FUNG</name>
<evidence type="ECO:0000313" key="1">
    <source>
        <dbReference type="EMBL" id="KAG2197622.1"/>
    </source>
</evidence>
<accession>A0A8H7QSJ2</accession>
<organism evidence="1 2">
    <name type="scientific">Mucor saturninus</name>
    <dbReference type="NCBI Taxonomy" id="64648"/>
    <lineage>
        <taxon>Eukaryota</taxon>
        <taxon>Fungi</taxon>
        <taxon>Fungi incertae sedis</taxon>
        <taxon>Mucoromycota</taxon>
        <taxon>Mucoromycotina</taxon>
        <taxon>Mucoromycetes</taxon>
        <taxon>Mucorales</taxon>
        <taxon>Mucorineae</taxon>
        <taxon>Mucoraceae</taxon>
        <taxon>Mucor</taxon>
    </lineage>
</organism>
<dbReference type="EMBL" id="JAEPRD010000125">
    <property type="protein sequence ID" value="KAG2197622.1"/>
    <property type="molecule type" value="Genomic_DNA"/>
</dbReference>
<proteinExistence type="predicted"/>